<comment type="caution">
    <text evidence="1">The sequence shown here is derived from an EMBL/GenBank/DDBJ whole genome shotgun (WGS) entry which is preliminary data.</text>
</comment>
<dbReference type="Proteomes" id="UP001386972">
    <property type="component" value="Unassembled WGS sequence"/>
</dbReference>
<dbReference type="RefSeq" id="WP_340610183.1">
    <property type="nucleotide sequence ID" value="NZ_JBBNAW010000001.1"/>
</dbReference>
<sequence>MHIVRFFPIGNADTCLSELAKAHIGPAGAPYVMAICGERDSWMRGGWQERGIVEGVIAHGHE</sequence>
<name>A0ABU8ZUB3_9PSED</name>
<evidence type="ECO:0000313" key="2">
    <source>
        <dbReference type="Proteomes" id="UP001386972"/>
    </source>
</evidence>
<keyword evidence="2" id="KW-1185">Reference proteome</keyword>
<organism evidence="1 2">
    <name type="scientific">Pseudomonas shirazensis</name>
    <dbReference type="NCBI Taxonomy" id="2745494"/>
    <lineage>
        <taxon>Bacteria</taxon>
        <taxon>Pseudomonadati</taxon>
        <taxon>Pseudomonadota</taxon>
        <taxon>Gammaproteobacteria</taxon>
        <taxon>Pseudomonadales</taxon>
        <taxon>Pseudomonadaceae</taxon>
        <taxon>Pseudomonas</taxon>
    </lineage>
</organism>
<evidence type="ECO:0000313" key="1">
    <source>
        <dbReference type="EMBL" id="MEK2607908.1"/>
    </source>
</evidence>
<accession>A0ABU8ZUB3</accession>
<reference evidence="1 2" key="1">
    <citation type="submission" date="2024-03" db="EMBL/GenBank/DDBJ databases">
        <title>Screening, Identification and Application of a Plant Lactobacillus Strain.</title>
        <authorList>
            <person name="Li Y.L."/>
        </authorList>
    </citation>
    <scope>NUCLEOTIDE SEQUENCE [LARGE SCALE GENOMIC DNA]</scope>
    <source>
        <strain evidence="1 2">JDB</strain>
    </source>
</reference>
<gene>
    <name evidence="1" type="ORF">WLF18_02140</name>
</gene>
<dbReference type="EMBL" id="JBBNAW010000001">
    <property type="protein sequence ID" value="MEK2607908.1"/>
    <property type="molecule type" value="Genomic_DNA"/>
</dbReference>
<protein>
    <submittedName>
        <fullName evidence="1">Uncharacterized protein</fullName>
    </submittedName>
</protein>
<proteinExistence type="predicted"/>